<proteinExistence type="predicted"/>
<evidence type="ECO:0008006" key="4">
    <source>
        <dbReference type="Google" id="ProtNLM"/>
    </source>
</evidence>
<keyword evidence="3" id="KW-1185">Reference proteome</keyword>
<organism evidence="2 3">
    <name type="scientific">Nocardia higoensis</name>
    <dbReference type="NCBI Taxonomy" id="228599"/>
    <lineage>
        <taxon>Bacteria</taxon>
        <taxon>Bacillati</taxon>
        <taxon>Actinomycetota</taxon>
        <taxon>Actinomycetes</taxon>
        <taxon>Mycobacteriales</taxon>
        <taxon>Nocardiaceae</taxon>
        <taxon>Nocardia</taxon>
    </lineage>
</organism>
<feature type="region of interest" description="Disordered" evidence="1">
    <location>
        <begin position="1"/>
        <end position="24"/>
    </location>
</feature>
<accession>A0ABS0DFV1</accession>
<dbReference type="RefSeq" id="WP_195003345.1">
    <property type="nucleotide sequence ID" value="NZ_JADLQN010000003.1"/>
</dbReference>
<evidence type="ECO:0000313" key="3">
    <source>
        <dbReference type="Proteomes" id="UP000707731"/>
    </source>
</evidence>
<reference evidence="2 3" key="1">
    <citation type="submission" date="2020-10" db="EMBL/GenBank/DDBJ databases">
        <title>Identification of Nocardia species via Next-generation sequencing and recognition of intraspecies genetic diversity.</title>
        <authorList>
            <person name="Li P."/>
            <person name="Li P."/>
            <person name="Lu B."/>
        </authorList>
    </citation>
    <scope>NUCLEOTIDE SEQUENCE [LARGE SCALE GENOMIC DNA]</scope>
    <source>
        <strain evidence="2 3">BJ06-0143</strain>
    </source>
</reference>
<protein>
    <recommendedName>
        <fullName evidence="4">Lsr2 protein</fullName>
    </recommendedName>
</protein>
<dbReference type="EMBL" id="JADLQN010000003">
    <property type="protein sequence ID" value="MBF6356477.1"/>
    <property type="molecule type" value="Genomic_DNA"/>
</dbReference>
<gene>
    <name evidence="2" type="ORF">IU449_18330</name>
</gene>
<dbReference type="Proteomes" id="UP000707731">
    <property type="component" value="Unassembled WGS sequence"/>
</dbReference>
<comment type="caution">
    <text evidence="2">The sequence shown here is derived from an EMBL/GenBank/DDBJ whole genome shotgun (WGS) entry which is preliminary data.</text>
</comment>
<sequence>MSVHELRPRKKPPLNEGCENGSVPGITERWARGIITIHEGCEPACPRKATAVRYLADMEPTTESDPGPPQNDQA</sequence>
<evidence type="ECO:0000313" key="2">
    <source>
        <dbReference type="EMBL" id="MBF6356477.1"/>
    </source>
</evidence>
<name>A0ABS0DFV1_9NOCA</name>
<evidence type="ECO:0000256" key="1">
    <source>
        <dbReference type="SAM" id="MobiDB-lite"/>
    </source>
</evidence>